<keyword evidence="2" id="KW-1185">Reference proteome</keyword>
<gene>
    <name evidence="1" type="ORF">C8D98_2599</name>
</gene>
<reference evidence="1 2" key="1">
    <citation type="submission" date="2019-03" db="EMBL/GenBank/DDBJ databases">
        <title>Genomic Encyclopedia of Type Strains, Phase IV (KMG-IV): sequencing the most valuable type-strain genomes for metagenomic binning, comparative biology and taxonomic classification.</title>
        <authorList>
            <person name="Goeker M."/>
        </authorList>
    </citation>
    <scope>NUCLEOTIDE SEQUENCE [LARGE SCALE GENOMIC DNA]</scope>
    <source>
        <strain evidence="1 2">DSM 24984</strain>
    </source>
</reference>
<name>A0A4R1K3F1_9BACT</name>
<sequence>MQLICLFGFGADTMIKIIFTILIISACAYADNKSDAQTRANTLGTSLSGTYSDTGNIKNKLYNPVTSDTKMQTLNQSWKCADKSTPYESQSACNDSCSTPCTVYSFDAKLQCSSSTEAIIITPYSFSSGGEVSLKIQYDTDLDWSIDSSFTTSNISGFCSNGYVSCTPGTFNNCKYYEFGIKHKCGTTEYNTYRECDAACSGVCKPSDNKVLAFQRSVSEMKYSGGCFCSNSSCGSSFNGVFQNALSYFGGGITAHAMKELGFALIDTDIDSSTLSVKYYAANAASCLDSSDDKTDTLKSFYQVGSIHYDEELTEQMTDSESLYNTVTAQSNKTAKTSSCSVTNTPAAINSTPSQTLLITAGQVGNNYWCSSCSMHSITNEFTIADKNNVTEFKLTSVKFDDWIKITLNGYVVYVGPYGGDRLSIVDGHVQYSATGTGSCELGTSWSKSPNVDFKNYLVNGTNTLRTDVVVAGCGEGYAYFQGVEVGSDNLGVTRHNSCSIYEQDSNCRLYSETVNGTYETVVNYTSTGIIPGSTCTTVQGSSGTYVVCDYGDRIDQVSSKKNVPLLTGGTGVVTSNTPVTISSQNNGKDWFLISRTYICQDGSSYNFTEAKKQADLVGSTINRDTGDFSYYSDSGISSGNAKIDTMSYDTCSYTCTVQTGNQDTTLFPDQTTRNTTTAVVKEQRPCGREKICPYDSASETLISDCTCTNSFNEVISLFSSVNDAVHDMICSSTPN</sequence>
<comment type="caution">
    <text evidence="1">The sequence shown here is derived from an EMBL/GenBank/DDBJ whole genome shotgun (WGS) entry which is preliminary data.</text>
</comment>
<evidence type="ECO:0000313" key="1">
    <source>
        <dbReference type="EMBL" id="TCK58397.1"/>
    </source>
</evidence>
<dbReference type="AlphaFoldDB" id="A0A4R1K3F1"/>
<protein>
    <submittedName>
        <fullName evidence="1">Uncharacterized protein</fullName>
    </submittedName>
</protein>
<evidence type="ECO:0000313" key="2">
    <source>
        <dbReference type="Proteomes" id="UP000294614"/>
    </source>
</evidence>
<accession>A0A4R1K3F1</accession>
<dbReference type="Proteomes" id="UP000294614">
    <property type="component" value="Unassembled WGS sequence"/>
</dbReference>
<dbReference type="EMBL" id="SMGG01000007">
    <property type="protein sequence ID" value="TCK58397.1"/>
    <property type="molecule type" value="Genomic_DNA"/>
</dbReference>
<proteinExistence type="predicted"/>
<organism evidence="1 2">
    <name type="scientific">Seleniivibrio woodruffii</name>
    <dbReference type="NCBI Taxonomy" id="1078050"/>
    <lineage>
        <taxon>Bacteria</taxon>
        <taxon>Pseudomonadati</taxon>
        <taxon>Deferribacterota</taxon>
        <taxon>Deferribacteres</taxon>
        <taxon>Deferribacterales</taxon>
        <taxon>Geovibrionaceae</taxon>
        <taxon>Seleniivibrio</taxon>
    </lineage>
</organism>